<reference evidence="1" key="1">
    <citation type="submission" date="2020-04" db="EMBL/GenBank/DDBJ databases">
        <title>Deep metagenomics examines the oral microbiome during advanced dental caries in children, revealing novel taxa and co-occurrences with host molecules.</title>
        <authorList>
            <person name="Baker J.L."/>
            <person name="Morton J.T."/>
            <person name="Dinis M."/>
            <person name="Alvarez R."/>
            <person name="Tran N.C."/>
            <person name="Knight R."/>
            <person name="Edlund A."/>
        </authorList>
    </citation>
    <scope>NUCLEOTIDE SEQUENCE</scope>
    <source>
        <strain evidence="1">JCVI_32_bin.24</strain>
    </source>
</reference>
<evidence type="ECO:0000313" key="2">
    <source>
        <dbReference type="Proteomes" id="UP000718593"/>
    </source>
</evidence>
<accession>A0A930BUM7</accession>
<sequence length="137" mass="15122">MSHFAAHGYYRISWHGDVIKVVVGDLFNREGVEQLVAEIDQAVAQGARTGWGLLLDARQWQGGTPEAFELWLTRLEGWIRAGELRAYSALYAESIQVFPGGTIRDRLTPLLPYFSSPDEAACWQWLGSQGLAVGTAG</sequence>
<gene>
    <name evidence="1" type="ORF">HXL68_13360</name>
</gene>
<dbReference type="AlphaFoldDB" id="A0A930BUM7"/>
<protein>
    <submittedName>
        <fullName evidence="1">Uncharacterized protein</fullName>
    </submittedName>
</protein>
<proteinExistence type="predicted"/>
<name>A0A930BUM7_9RHOO</name>
<dbReference type="Proteomes" id="UP000718593">
    <property type="component" value="Unassembled WGS sequence"/>
</dbReference>
<comment type="caution">
    <text evidence="1">The sequence shown here is derived from an EMBL/GenBank/DDBJ whole genome shotgun (WGS) entry which is preliminary data.</text>
</comment>
<organism evidence="1 2">
    <name type="scientific">Dechloromonas agitata</name>
    <dbReference type="NCBI Taxonomy" id="73030"/>
    <lineage>
        <taxon>Bacteria</taxon>
        <taxon>Pseudomonadati</taxon>
        <taxon>Pseudomonadota</taxon>
        <taxon>Betaproteobacteria</taxon>
        <taxon>Rhodocyclales</taxon>
        <taxon>Azonexaceae</taxon>
        <taxon>Dechloromonas</taxon>
    </lineage>
</organism>
<dbReference type="EMBL" id="JABZMI010000330">
    <property type="protein sequence ID" value="MBF1166014.1"/>
    <property type="molecule type" value="Genomic_DNA"/>
</dbReference>
<evidence type="ECO:0000313" key="1">
    <source>
        <dbReference type="EMBL" id="MBF1166014.1"/>
    </source>
</evidence>